<dbReference type="Proteomes" id="UP000784294">
    <property type="component" value="Unassembled WGS sequence"/>
</dbReference>
<evidence type="ECO:0000256" key="1">
    <source>
        <dbReference type="SAM" id="MobiDB-lite"/>
    </source>
</evidence>
<name>A0A3S5A6N0_9PLAT</name>
<gene>
    <name evidence="2" type="ORF">PXEA_LOCUS1820</name>
</gene>
<feature type="compositionally biased region" description="Polar residues" evidence="1">
    <location>
        <begin position="59"/>
        <end position="69"/>
    </location>
</feature>
<evidence type="ECO:0000313" key="3">
    <source>
        <dbReference type="Proteomes" id="UP000784294"/>
    </source>
</evidence>
<organism evidence="2 3">
    <name type="scientific">Protopolystoma xenopodis</name>
    <dbReference type="NCBI Taxonomy" id="117903"/>
    <lineage>
        <taxon>Eukaryota</taxon>
        <taxon>Metazoa</taxon>
        <taxon>Spiralia</taxon>
        <taxon>Lophotrochozoa</taxon>
        <taxon>Platyhelminthes</taxon>
        <taxon>Monogenea</taxon>
        <taxon>Polyopisthocotylea</taxon>
        <taxon>Polystomatidea</taxon>
        <taxon>Polystomatidae</taxon>
        <taxon>Protopolystoma</taxon>
    </lineage>
</organism>
<evidence type="ECO:0000313" key="2">
    <source>
        <dbReference type="EMBL" id="VEL08380.1"/>
    </source>
</evidence>
<proteinExistence type="predicted"/>
<protein>
    <submittedName>
        <fullName evidence="2">Uncharacterized protein</fullName>
    </submittedName>
</protein>
<keyword evidence="3" id="KW-1185">Reference proteome</keyword>
<dbReference type="EMBL" id="CAAALY010003818">
    <property type="protein sequence ID" value="VEL08380.1"/>
    <property type="molecule type" value="Genomic_DNA"/>
</dbReference>
<dbReference type="AlphaFoldDB" id="A0A3S5A6N0"/>
<sequence>MASASAALFTMATNISSPSSCGDCINRSHSDPFGFVQHHRAGQQQVGPDGDVFRHELPSLQSPSSNSHPLPSGSRHRPAILESPPSTTVQLDLAAHHVHSLLPEALKGSLSRSLSSLPSTSCPSHTPVQPPSEDTLPIAECLLRPRLDSTKAHGPNVICANSALHSSESAVSLRSALNRRFLACHAPLDPFLSACILTSCQLCNSGPFRDRLYLLARVCLPWRHSLVPYFVIPAELIAPPLHFSQDFRAMSFA</sequence>
<accession>A0A3S5A6N0</accession>
<reference evidence="2" key="1">
    <citation type="submission" date="2018-11" db="EMBL/GenBank/DDBJ databases">
        <authorList>
            <consortium name="Pathogen Informatics"/>
        </authorList>
    </citation>
    <scope>NUCLEOTIDE SEQUENCE</scope>
</reference>
<comment type="caution">
    <text evidence="2">The sequence shown here is derived from an EMBL/GenBank/DDBJ whole genome shotgun (WGS) entry which is preliminary data.</text>
</comment>
<feature type="region of interest" description="Disordered" evidence="1">
    <location>
        <begin position="40"/>
        <end position="82"/>
    </location>
</feature>